<dbReference type="Pfam" id="PF00326">
    <property type="entry name" value="Peptidase_S9"/>
    <property type="match status" value="1"/>
</dbReference>
<keyword evidence="1" id="KW-0378">Hydrolase</keyword>
<evidence type="ECO:0000256" key="1">
    <source>
        <dbReference type="ARBA" id="ARBA00022801"/>
    </source>
</evidence>
<dbReference type="GO" id="GO:0006508">
    <property type="term" value="P:proteolysis"/>
    <property type="evidence" value="ECO:0007669"/>
    <property type="project" value="InterPro"/>
</dbReference>
<accession>A0AAU7Z9R3</accession>
<dbReference type="PANTHER" id="PTHR42776:SF27">
    <property type="entry name" value="DIPEPTIDYL PEPTIDASE FAMILY MEMBER 6"/>
    <property type="match status" value="1"/>
</dbReference>
<proteinExistence type="predicted"/>
<protein>
    <submittedName>
        <fullName evidence="3">Prolyl oligopeptidase family serine peptidase</fullName>
    </submittedName>
</protein>
<name>A0AAU7Z9R3_9BACT</name>
<reference evidence="3" key="2">
    <citation type="journal article" date="2024" name="Environ. Microbiol.">
        <title>Genome analysis and description of Tunturibacter gen. nov. expands the diversity of Terriglobia in tundra soils.</title>
        <authorList>
            <person name="Messyasz A."/>
            <person name="Mannisto M.K."/>
            <person name="Kerkhof L.J."/>
            <person name="Haggblom M.M."/>
        </authorList>
    </citation>
    <scope>NUCLEOTIDE SEQUENCE</scope>
    <source>
        <strain evidence="3">M8UP23</strain>
    </source>
</reference>
<dbReference type="SUPFAM" id="SSF53474">
    <property type="entry name" value="alpha/beta-Hydrolases"/>
    <property type="match status" value="1"/>
</dbReference>
<dbReference type="GO" id="GO:0004252">
    <property type="term" value="F:serine-type endopeptidase activity"/>
    <property type="evidence" value="ECO:0007669"/>
    <property type="project" value="TreeGrafter"/>
</dbReference>
<dbReference type="InterPro" id="IPR001375">
    <property type="entry name" value="Peptidase_S9_cat"/>
</dbReference>
<dbReference type="AlphaFoldDB" id="A0AAU7Z9R3"/>
<gene>
    <name evidence="3" type="ORF">RBB75_12155</name>
</gene>
<dbReference type="KEGG" id="temp:RBB75_12155"/>
<evidence type="ECO:0000259" key="2">
    <source>
        <dbReference type="Pfam" id="PF00326"/>
    </source>
</evidence>
<sequence>MDLLEKRLPIDRNREGLTGWSYGGFMTMFGVTQTTRFKAAVAGAGISDWKSYYGENSIDQWMVPFFGKTVYDDADIYAKSSAIEYIKKVKTPTLVVVGDRDGECPAPQSFEFWHALRAEGVKTQLVIYPNEGHAFHDPAHRRDVLERALDWFETEMPAK</sequence>
<evidence type="ECO:0000313" key="3">
    <source>
        <dbReference type="EMBL" id="XCB25206.1"/>
    </source>
</evidence>
<dbReference type="PANTHER" id="PTHR42776">
    <property type="entry name" value="SERINE PEPTIDASE S9 FAMILY MEMBER"/>
    <property type="match status" value="1"/>
</dbReference>
<dbReference type="EMBL" id="CP132932">
    <property type="protein sequence ID" value="XCB25206.1"/>
    <property type="molecule type" value="Genomic_DNA"/>
</dbReference>
<dbReference type="Gene3D" id="3.40.50.1820">
    <property type="entry name" value="alpha/beta hydrolase"/>
    <property type="match status" value="1"/>
</dbReference>
<reference evidence="3" key="1">
    <citation type="submission" date="2023-08" db="EMBL/GenBank/DDBJ databases">
        <authorList>
            <person name="Messyasz A."/>
            <person name="Mannisto M.K."/>
            <person name="Kerkhof L.J."/>
            <person name="Haggblom M."/>
        </authorList>
    </citation>
    <scope>NUCLEOTIDE SEQUENCE</scope>
    <source>
        <strain evidence="3">M8UP23</strain>
    </source>
</reference>
<dbReference type="InterPro" id="IPR029058">
    <property type="entry name" value="AB_hydrolase_fold"/>
</dbReference>
<dbReference type="RefSeq" id="WP_353068254.1">
    <property type="nucleotide sequence ID" value="NZ_CP132932.1"/>
</dbReference>
<feature type="domain" description="Peptidase S9 prolyl oligopeptidase catalytic" evidence="2">
    <location>
        <begin position="4"/>
        <end position="155"/>
    </location>
</feature>
<organism evidence="3">
    <name type="scientific">Tunturiibacter empetritectus</name>
    <dbReference type="NCBI Taxonomy" id="3069691"/>
    <lineage>
        <taxon>Bacteria</taxon>
        <taxon>Pseudomonadati</taxon>
        <taxon>Acidobacteriota</taxon>
        <taxon>Terriglobia</taxon>
        <taxon>Terriglobales</taxon>
        <taxon>Acidobacteriaceae</taxon>
        <taxon>Tunturiibacter</taxon>
    </lineage>
</organism>